<protein>
    <submittedName>
        <fullName evidence="1">Acyl transferase</fullName>
    </submittedName>
</protein>
<dbReference type="RefSeq" id="WP_048920592.1">
    <property type="nucleotide sequence ID" value="NZ_CP010777.1"/>
</dbReference>
<keyword evidence="1" id="KW-0808">Transferase</keyword>
<accession>A0A0H4VK18</accession>
<dbReference type="SUPFAM" id="SSF56801">
    <property type="entry name" value="Acetyl-CoA synthetase-like"/>
    <property type="match status" value="1"/>
</dbReference>
<dbReference type="OrthoDB" id="182577at2"/>
<dbReference type="Proteomes" id="UP000036458">
    <property type="component" value="Chromosome"/>
</dbReference>
<proteinExistence type="predicted"/>
<gene>
    <name evidence="1" type="ORF">TH63_08615</name>
</gene>
<reference evidence="1 2" key="1">
    <citation type="submission" date="2015-01" db="EMBL/GenBank/DDBJ databases">
        <title>Rufibacter sp./DG31D/ whole genome sequencing.</title>
        <authorList>
            <person name="Kim M.K."/>
            <person name="Srinivasan S."/>
            <person name="Lee J.-J."/>
        </authorList>
    </citation>
    <scope>NUCLEOTIDE SEQUENCE [LARGE SCALE GENOMIC DNA]</scope>
    <source>
        <strain evidence="1 2">DG31D</strain>
    </source>
</reference>
<dbReference type="AlphaFoldDB" id="A0A0H4VK18"/>
<evidence type="ECO:0000313" key="1">
    <source>
        <dbReference type="EMBL" id="AKQ45698.1"/>
    </source>
</evidence>
<dbReference type="PATRIC" id="fig|1379910.4.peg.1873"/>
<sequence length="330" mass="36605">MGFTNDFKKKLPSLAPQDFEAAYLALFRFQAQHNTVYSSYISHLGKSISDIHKVTQIPFLPIEFFKTHTVVSYEFTPEVIFKSSGTTLQQRSQHLVADAQFYQTHAQQLFEKEYGPLAGSVVLALLPSYLEQGESSLVLMIDHFIKATGQTQPGFYLRNHAELITAVRQAKSEGKNAFLFGVTYALLDLAEELAAPEFGGVTIFETGGMKGRRREMVREELHGLLTQAFGVETIHSEYGMTELLSQAYSPGKGIFYPSSTLRVLIREVNDPFNVTDKAGSGGVNVIDLANVDSCAFIETKDLGKLYEDGSFEILGRFDNADIRGCNLLVG</sequence>
<keyword evidence="2" id="KW-1185">Reference proteome</keyword>
<dbReference type="KEGG" id="ruf:TH63_08615"/>
<dbReference type="STRING" id="1379910.TH63_08615"/>
<name>A0A0H4VK18_9BACT</name>
<evidence type="ECO:0000313" key="2">
    <source>
        <dbReference type="Proteomes" id="UP000036458"/>
    </source>
</evidence>
<organism evidence="1 2">
    <name type="scientific">Rufibacter radiotolerans</name>
    <dbReference type="NCBI Taxonomy" id="1379910"/>
    <lineage>
        <taxon>Bacteria</taxon>
        <taxon>Pseudomonadati</taxon>
        <taxon>Bacteroidota</taxon>
        <taxon>Cytophagia</taxon>
        <taxon>Cytophagales</taxon>
        <taxon>Hymenobacteraceae</taxon>
        <taxon>Rufibacter</taxon>
    </lineage>
</organism>
<dbReference type="GO" id="GO:0016740">
    <property type="term" value="F:transferase activity"/>
    <property type="evidence" value="ECO:0007669"/>
    <property type="project" value="UniProtKB-KW"/>
</dbReference>
<dbReference type="EMBL" id="CP010777">
    <property type="protein sequence ID" value="AKQ45698.1"/>
    <property type="molecule type" value="Genomic_DNA"/>
</dbReference>